<reference evidence="1 2" key="1">
    <citation type="journal article" date="2023" name="Nat. Commun.">
        <title>Origin of minicircular mitochondrial genomes in red algae.</title>
        <authorList>
            <person name="Lee Y."/>
            <person name="Cho C.H."/>
            <person name="Lee Y.M."/>
            <person name="Park S.I."/>
            <person name="Yang J.H."/>
            <person name="West J.A."/>
            <person name="Bhattacharya D."/>
            <person name="Yoon H.S."/>
        </authorList>
    </citation>
    <scope>NUCLEOTIDE SEQUENCE [LARGE SCALE GENOMIC DNA]</scope>
    <source>
        <strain evidence="1 2">CCMP1338</strain>
        <tissue evidence="1">Whole cell</tissue>
    </source>
</reference>
<accession>A0AAV8UVR0</accession>
<evidence type="ECO:0000313" key="1">
    <source>
        <dbReference type="EMBL" id="KAJ8905357.1"/>
    </source>
</evidence>
<name>A0AAV8UVR0_9RHOD</name>
<gene>
    <name evidence="1" type="ORF">NDN08_001864</name>
</gene>
<organism evidence="1 2">
    <name type="scientific">Rhodosorus marinus</name>
    <dbReference type="NCBI Taxonomy" id="101924"/>
    <lineage>
        <taxon>Eukaryota</taxon>
        <taxon>Rhodophyta</taxon>
        <taxon>Stylonematophyceae</taxon>
        <taxon>Stylonematales</taxon>
        <taxon>Stylonemataceae</taxon>
        <taxon>Rhodosorus</taxon>
    </lineage>
</organism>
<dbReference type="InterPro" id="IPR036412">
    <property type="entry name" value="HAD-like_sf"/>
</dbReference>
<protein>
    <recommendedName>
        <fullName evidence="3">Polynucleotide kinase</fullName>
    </recommendedName>
</protein>
<dbReference type="SUPFAM" id="SSF56784">
    <property type="entry name" value="HAD-like"/>
    <property type="match status" value="1"/>
</dbReference>
<evidence type="ECO:0008006" key="3">
    <source>
        <dbReference type="Google" id="ProtNLM"/>
    </source>
</evidence>
<dbReference type="AlphaFoldDB" id="A0AAV8UVR0"/>
<evidence type="ECO:0000313" key="2">
    <source>
        <dbReference type="Proteomes" id="UP001157974"/>
    </source>
</evidence>
<dbReference type="PANTHER" id="PTHR38899:SF1">
    <property type="entry name" value="PROTEIN KINASE"/>
    <property type="match status" value="1"/>
</dbReference>
<dbReference type="Proteomes" id="UP001157974">
    <property type="component" value="Unassembled WGS sequence"/>
</dbReference>
<proteinExistence type="predicted"/>
<comment type="caution">
    <text evidence="1">The sequence shown here is derived from an EMBL/GenBank/DDBJ whole genome shotgun (WGS) entry which is preliminary data.</text>
</comment>
<dbReference type="PANTHER" id="PTHR38899">
    <property type="entry name" value="DOMAIN OOKINETE PROTEIN, PUTATIVE-RELATED"/>
    <property type="match status" value="1"/>
</dbReference>
<sequence>MESYCVQQAFTELQSSPCPVQDSGKTLIVFDWDDTLLPSTFLTYGCGLRVSDDVPVPEDVGGRIDPVAEAAVEALSIAMQHGDVVIVTNAEHGWVEMSSDKFLPRINHFIRENGITVVSARSAFEEEIPDSPVDWKIGTFSQQVQSSDRKSYDNLVVIGDDECERLAGHAMSRIAPCLSIKTVKFVRKPEPSQLARQLGLLAQSLSDLCEEQGNHDVNFIV</sequence>
<keyword evidence="2" id="KW-1185">Reference proteome</keyword>
<dbReference type="EMBL" id="JAMWBK010000005">
    <property type="protein sequence ID" value="KAJ8905357.1"/>
    <property type="molecule type" value="Genomic_DNA"/>
</dbReference>